<dbReference type="PANTHER" id="PTHR13413">
    <property type="entry name" value="YLP MOTIF CONTAINING PROTEIN NUCLEAR PROTEIN ZAP"/>
    <property type="match status" value="1"/>
</dbReference>
<organism evidence="1 2">
    <name type="scientific">Periophthalmus magnuspinnatus</name>
    <dbReference type="NCBI Taxonomy" id="409849"/>
    <lineage>
        <taxon>Eukaryota</taxon>
        <taxon>Metazoa</taxon>
        <taxon>Chordata</taxon>
        <taxon>Craniata</taxon>
        <taxon>Vertebrata</taxon>
        <taxon>Euteleostomi</taxon>
        <taxon>Actinopterygii</taxon>
        <taxon>Neopterygii</taxon>
        <taxon>Teleostei</taxon>
        <taxon>Neoteleostei</taxon>
        <taxon>Acanthomorphata</taxon>
        <taxon>Gobiaria</taxon>
        <taxon>Gobiiformes</taxon>
        <taxon>Gobioidei</taxon>
        <taxon>Gobiidae</taxon>
        <taxon>Oxudercinae</taxon>
        <taxon>Periophthalmus</taxon>
    </lineage>
</organism>
<accession>A0A3B4AVR9</accession>
<dbReference type="PANTHER" id="PTHR13413:SF0">
    <property type="entry name" value="YLP MOTIF-CONTAINING PROTEIN 1"/>
    <property type="match status" value="1"/>
</dbReference>
<keyword evidence="2" id="KW-1185">Reference proteome</keyword>
<dbReference type="AlphaFoldDB" id="A0A3B4AVR9"/>
<dbReference type="InterPro" id="IPR026314">
    <property type="entry name" value="YLP_motif_con_p1"/>
</dbReference>
<dbReference type="GO" id="GO:0032204">
    <property type="term" value="P:regulation of telomere maintenance"/>
    <property type="evidence" value="ECO:0007669"/>
    <property type="project" value="TreeGrafter"/>
</dbReference>
<dbReference type="Ensembl" id="ENSPMGT00000022621.1">
    <property type="protein sequence ID" value="ENSPMGP00000021228.1"/>
    <property type="gene ID" value="ENSPMGG00000017197.1"/>
</dbReference>
<dbReference type="Proteomes" id="UP000261520">
    <property type="component" value="Unplaced"/>
</dbReference>
<protein>
    <recommendedName>
        <fullName evidence="3">YLP motif containing 1</fullName>
    </recommendedName>
</protein>
<evidence type="ECO:0000313" key="1">
    <source>
        <dbReference type="Ensembl" id="ENSPMGP00000021228.1"/>
    </source>
</evidence>
<proteinExistence type="predicted"/>
<dbReference type="GO" id="GO:0005634">
    <property type="term" value="C:nucleus"/>
    <property type="evidence" value="ECO:0007669"/>
    <property type="project" value="InterPro"/>
</dbReference>
<evidence type="ECO:0000313" key="2">
    <source>
        <dbReference type="Proteomes" id="UP000261520"/>
    </source>
</evidence>
<dbReference type="STRING" id="409849.ENSPMGP00000021228"/>
<evidence type="ECO:0008006" key="3">
    <source>
        <dbReference type="Google" id="ProtNLM"/>
    </source>
</evidence>
<sequence>YRYRLDGLSITGKRKRDSDHTSGLEDFLQLPDDYATRRSQPGKKRVRWADLEEQKNADLKRAIGFVVGQTDWERITDDSGQLAQRALNRTKYF</sequence>
<name>A0A3B4AVR9_9GOBI</name>
<reference evidence="1" key="1">
    <citation type="submission" date="2025-08" db="UniProtKB">
        <authorList>
            <consortium name="Ensembl"/>
        </authorList>
    </citation>
    <scope>IDENTIFICATION</scope>
</reference>
<reference evidence="1" key="2">
    <citation type="submission" date="2025-09" db="UniProtKB">
        <authorList>
            <consortium name="Ensembl"/>
        </authorList>
    </citation>
    <scope>IDENTIFICATION</scope>
</reference>